<reference evidence="1 2" key="1">
    <citation type="submission" date="2020-02" db="EMBL/GenBank/DDBJ databases">
        <authorList>
            <person name="Ferguson B K."/>
        </authorList>
    </citation>
    <scope>NUCLEOTIDE SEQUENCE [LARGE SCALE GENOMIC DNA]</scope>
</reference>
<accession>A0A6H5HIR4</accession>
<proteinExistence type="predicted"/>
<name>A0A6H5HIR4_9HEMI</name>
<dbReference type="AlphaFoldDB" id="A0A6H5HIR4"/>
<dbReference type="Proteomes" id="UP000479000">
    <property type="component" value="Unassembled WGS sequence"/>
</dbReference>
<gene>
    <name evidence="1" type="ORF">NTEN_LOCUS21583</name>
</gene>
<keyword evidence="2" id="KW-1185">Reference proteome</keyword>
<protein>
    <submittedName>
        <fullName evidence="1">Uncharacterized protein</fullName>
    </submittedName>
</protein>
<dbReference type="EMBL" id="CADCXU010031663">
    <property type="protein sequence ID" value="CAB0017603.1"/>
    <property type="molecule type" value="Genomic_DNA"/>
</dbReference>
<evidence type="ECO:0000313" key="1">
    <source>
        <dbReference type="EMBL" id="CAB0017603.1"/>
    </source>
</evidence>
<evidence type="ECO:0000313" key="2">
    <source>
        <dbReference type="Proteomes" id="UP000479000"/>
    </source>
</evidence>
<organism evidence="1 2">
    <name type="scientific">Nesidiocoris tenuis</name>
    <dbReference type="NCBI Taxonomy" id="355587"/>
    <lineage>
        <taxon>Eukaryota</taxon>
        <taxon>Metazoa</taxon>
        <taxon>Ecdysozoa</taxon>
        <taxon>Arthropoda</taxon>
        <taxon>Hexapoda</taxon>
        <taxon>Insecta</taxon>
        <taxon>Pterygota</taxon>
        <taxon>Neoptera</taxon>
        <taxon>Paraneoptera</taxon>
        <taxon>Hemiptera</taxon>
        <taxon>Heteroptera</taxon>
        <taxon>Panheteroptera</taxon>
        <taxon>Cimicomorpha</taxon>
        <taxon>Miridae</taxon>
        <taxon>Dicyphina</taxon>
        <taxon>Nesidiocoris</taxon>
    </lineage>
</organism>
<sequence>MLLMTGGRGTPTVDCCPYLFPLILCGQAGFLRSLLGRLGVKLLLLVGNVGDKVRMRLTGGGGTAASQGVRQVLMPARLSNASAPSAVFLRSSTSGSSYIRNEQLKETPPP</sequence>